<evidence type="ECO:0000313" key="1">
    <source>
        <dbReference type="EMBL" id="VUZ46835.1"/>
    </source>
</evidence>
<gene>
    <name evidence="1" type="ORF">WMSIL1_LOCUS6478</name>
</gene>
<sequence>MLTRLIESRALELSGKCGCVTGHVKNKRRRVCRDLLKHSAIKIPSAQRGFVFND</sequence>
<keyword evidence="2" id="KW-1185">Reference proteome</keyword>
<protein>
    <submittedName>
        <fullName evidence="1">Uncharacterized protein</fullName>
    </submittedName>
</protein>
<evidence type="ECO:0000313" key="2">
    <source>
        <dbReference type="Proteomes" id="UP000321570"/>
    </source>
</evidence>
<organism evidence="1 2">
    <name type="scientific">Hymenolepis diminuta</name>
    <name type="common">Rat tapeworm</name>
    <dbReference type="NCBI Taxonomy" id="6216"/>
    <lineage>
        <taxon>Eukaryota</taxon>
        <taxon>Metazoa</taxon>
        <taxon>Spiralia</taxon>
        <taxon>Lophotrochozoa</taxon>
        <taxon>Platyhelminthes</taxon>
        <taxon>Cestoda</taxon>
        <taxon>Eucestoda</taxon>
        <taxon>Cyclophyllidea</taxon>
        <taxon>Hymenolepididae</taxon>
        <taxon>Hymenolepis</taxon>
    </lineage>
</organism>
<dbReference type="EMBL" id="CABIJS010000222">
    <property type="protein sequence ID" value="VUZ46835.1"/>
    <property type="molecule type" value="Genomic_DNA"/>
</dbReference>
<accession>A0A564YHV0</accession>
<dbReference type="AlphaFoldDB" id="A0A564YHV0"/>
<proteinExistence type="predicted"/>
<dbReference type="Proteomes" id="UP000321570">
    <property type="component" value="Unassembled WGS sequence"/>
</dbReference>
<name>A0A564YHV0_HYMDI</name>
<reference evidence="1 2" key="1">
    <citation type="submission" date="2019-07" db="EMBL/GenBank/DDBJ databases">
        <authorList>
            <person name="Jastrzebski P J."/>
            <person name="Paukszto L."/>
            <person name="Jastrzebski P J."/>
        </authorList>
    </citation>
    <scope>NUCLEOTIDE SEQUENCE [LARGE SCALE GENOMIC DNA]</scope>
    <source>
        <strain evidence="1 2">WMS-il1</strain>
    </source>
</reference>